<evidence type="ECO:0000313" key="2">
    <source>
        <dbReference type="Proteomes" id="UP000075398"/>
    </source>
</evidence>
<name>A0A150IH40_9EURY</name>
<protein>
    <submittedName>
        <fullName evidence="1">Uncharacterized protein</fullName>
    </submittedName>
</protein>
<dbReference type="Proteomes" id="UP000075398">
    <property type="component" value="Unassembled WGS sequence"/>
</dbReference>
<gene>
    <name evidence="1" type="ORF">AMQ22_02322</name>
</gene>
<organism evidence="1 2">
    <name type="scientific">Candidatus Methanofastidiosum methylothiophilum</name>
    <dbReference type="NCBI Taxonomy" id="1705564"/>
    <lineage>
        <taxon>Archaea</taxon>
        <taxon>Methanobacteriati</taxon>
        <taxon>Methanobacteriota</taxon>
        <taxon>Stenosarchaea group</taxon>
        <taxon>Candidatus Methanofastidiosia</taxon>
        <taxon>Candidatus Methanofastidiosales</taxon>
        <taxon>Candidatus Methanofastidiosaceae</taxon>
        <taxon>Candidatus Methanofastidiosum</taxon>
    </lineage>
</organism>
<sequence length="280" mass="32564">MKKNRLNILLFTIISFILFINFINCDWGVREYFHVEVSLKNYPDIENYNISEGVIDICRGSELSFLMGGFFPIGKISENELFGEVLYVDSADLFLMIKEGHYFQKMRQSKDKISFVVDNNYYTTATWNEDGSVTVTQDDIKFVDKTFWTWYLGGQFKIDVTNIDSSLPFSPTFRLLLSDNNNIDNTNFHSFDVLNGELFVYNYVNVGEDYEPGEFYVKIEEYNSTSEQYELTKISKEKIINMIAGDLLGYNTIVDWNSGSPIIEEDDFKLFDDTAWNVVE</sequence>
<reference evidence="1 2" key="1">
    <citation type="journal article" date="2016" name="ISME J.">
        <title>Chasing the elusive Euryarchaeota class WSA2: genomes reveal a uniquely fastidious methyl-reducing methanogen.</title>
        <authorList>
            <person name="Nobu M.K."/>
            <person name="Narihiro T."/>
            <person name="Kuroda K."/>
            <person name="Mei R."/>
            <person name="Liu W.T."/>
        </authorList>
    </citation>
    <scope>NUCLEOTIDE SEQUENCE [LARGE SCALE GENOMIC DNA]</scope>
    <source>
        <strain evidence="1">U1lsi0528_Bin055</strain>
    </source>
</reference>
<evidence type="ECO:0000313" key="1">
    <source>
        <dbReference type="EMBL" id="KYC44286.1"/>
    </source>
</evidence>
<dbReference type="EMBL" id="LNGC01000301">
    <property type="protein sequence ID" value="KYC44286.1"/>
    <property type="molecule type" value="Genomic_DNA"/>
</dbReference>
<comment type="caution">
    <text evidence="1">The sequence shown here is derived from an EMBL/GenBank/DDBJ whole genome shotgun (WGS) entry which is preliminary data.</text>
</comment>
<proteinExistence type="predicted"/>
<dbReference type="AlphaFoldDB" id="A0A150IH40"/>
<accession>A0A150IH40</accession>